<evidence type="ECO:0000259" key="4">
    <source>
        <dbReference type="PROSITE" id="PS50835"/>
    </source>
</evidence>
<dbReference type="PIRSF" id="PIRSF000615">
    <property type="entry name" value="TyrPK_CSF1-R"/>
    <property type="match status" value="1"/>
</dbReference>
<dbReference type="GO" id="GO:0009897">
    <property type="term" value="C:external side of plasma membrane"/>
    <property type="evidence" value="ECO:0007669"/>
    <property type="project" value="TreeGrafter"/>
</dbReference>
<dbReference type="InterPro" id="IPR003598">
    <property type="entry name" value="Ig_sub2"/>
</dbReference>
<dbReference type="InParanoid" id="A0A669DSD0"/>
<proteinExistence type="predicted"/>
<evidence type="ECO:0000313" key="5">
    <source>
        <dbReference type="Ensembl" id="ENSONIP00000063448.1"/>
    </source>
</evidence>
<evidence type="ECO:0000256" key="3">
    <source>
        <dbReference type="SAM" id="SignalP"/>
    </source>
</evidence>
<feature type="domain" description="Ig-like" evidence="4">
    <location>
        <begin position="478"/>
        <end position="513"/>
    </location>
</feature>
<feature type="domain" description="Ig-like" evidence="4">
    <location>
        <begin position="389"/>
        <end position="468"/>
    </location>
</feature>
<dbReference type="InterPro" id="IPR003599">
    <property type="entry name" value="Ig_sub"/>
</dbReference>
<dbReference type="InterPro" id="IPR007110">
    <property type="entry name" value="Ig-like_dom"/>
</dbReference>
<dbReference type="InterPro" id="IPR036179">
    <property type="entry name" value="Ig-like_dom_sf"/>
</dbReference>
<accession>A0A669DSD0</accession>
<keyword evidence="6" id="KW-1185">Reference proteome</keyword>
<dbReference type="GO" id="GO:0007166">
    <property type="term" value="P:cell surface receptor signaling pathway"/>
    <property type="evidence" value="ECO:0007669"/>
    <property type="project" value="TreeGrafter"/>
</dbReference>
<keyword evidence="2" id="KW-1015">Disulfide bond</keyword>
<organism evidence="5 6">
    <name type="scientific">Oreochromis niloticus</name>
    <name type="common">Nile tilapia</name>
    <name type="synonym">Tilapia nilotica</name>
    <dbReference type="NCBI Taxonomy" id="8128"/>
    <lineage>
        <taxon>Eukaryota</taxon>
        <taxon>Metazoa</taxon>
        <taxon>Chordata</taxon>
        <taxon>Craniata</taxon>
        <taxon>Vertebrata</taxon>
        <taxon>Euteleostomi</taxon>
        <taxon>Actinopterygii</taxon>
        <taxon>Neopterygii</taxon>
        <taxon>Teleostei</taxon>
        <taxon>Neoteleostei</taxon>
        <taxon>Acanthomorphata</taxon>
        <taxon>Ovalentaria</taxon>
        <taxon>Cichlomorphae</taxon>
        <taxon>Cichliformes</taxon>
        <taxon>Cichlidae</taxon>
        <taxon>African cichlids</taxon>
        <taxon>Pseudocrenilabrinae</taxon>
        <taxon>Oreochromini</taxon>
        <taxon>Oreochromis</taxon>
    </lineage>
</organism>
<dbReference type="SUPFAM" id="SSF48726">
    <property type="entry name" value="Immunoglobulin"/>
    <property type="match status" value="6"/>
</dbReference>
<feature type="domain" description="Ig-like" evidence="4">
    <location>
        <begin position="122"/>
        <end position="202"/>
    </location>
</feature>
<evidence type="ECO:0000256" key="1">
    <source>
        <dbReference type="ARBA" id="ARBA00022729"/>
    </source>
</evidence>
<feature type="domain" description="Ig-like" evidence="4">
    <location>
        <begin position="300"/>
        <end position="365"/>
    </location>
</feature>
<dbReference type="PROSITE" id="PS50835">
    <property type="entry name" value="IG_LIKE"/>
    <property type="match status" value="6"/>
</dbReference>
<dbReference type="GeneTree" id="ENSGT00940000162700"/>
<dbReference type="Gene3D" id="2.60.40.10">
    <property type="entry name" value="Immunoglobulins"/>
    <property type="match status" value="6"/>
</dbReference>
<dbReference type="Proteomes" id="UP000005207">
    <property type="component" value="Unplaced"/>
</dbReference>
<feature type="chain" id="PRO_5025552025" description="Ig-like domain-containing protein" evidence="3">
    <location>
        <begin position="21"/>
        <end position="555"/>
    </location>
</feature>
<keyword evidence="1 3" id="KW-0732">Signal</keyword>
<dbReference type="GO" id="GO:0006955">
    <property type="term" value="P:immune response"/>
    <property type="evidence" value="ECO:0007669"/>
    <property type="project" value="TreeGrafter"/>
</dbReference>
<dbReference type="Ensembl" id="ENSONIT00000047486.1">
    <property type="protein sequence ID" value="ENSONIP00000063448.1"/>
    <property type="gene ID" value="ENSONIG00000040669.1"/>
</dbReference>
<dbReference type="OMA" id="DPRDKAN"/>
<evidence type="ECO:0000256" key="2">
    <source>
        <dbReference type="ARBA" id="ARBA00023157"/>
    </source>
</evidence>
<reference evidence="5" key="2">
    <citation type="submission" date="2025-09" db="UniProtKB">
        <authorList>
            <consortium name="Ensembl"/>
        </authorList>
    </citation>
    <scope>IDENTIFICATION</scope>
</reference>
<dbReference type="InterPro" id="IPR050488">
    <property type="entry name" value="Ig_Fc_receptor"/>
</dbReference>
<dbReference type="AlphaFoldDB" id="A0A669DSD0"/>
<dbReference type="Pfam" id="PF13927">
    <property type="entry name" value="Ig_3"/>
    <property type="match status" value="2"/>
</dbReference>
<dbReference type="Pfam" id="PF13895">
    <property type="entry name" value="Ig_2"/>
    <property type="match status" value="2"/>
</dbReference>
<dbReference type="PANTHER" id="PTHR11481">
    <property type="entry name" value="IMMUNOGLOBULIN FC RECEPTOR"/>
    <property type="match status" value="1"/>
</dbReference>
<dbReference type="SMART" id="SM00408">
    <property type="entry name" value="IGc2"/>
    <property type="match status" value="5"/>
</dbReference>
<sequence length="555" mass="62348">MGHSLLCMMGFFLLSTVICGNDEAPPKPTVFLQPSWTQLYSGVIYRGETVTVRCEIQGGEGAQWTYEWRRGQSRIHSASTEYTFSRATESDAGEYSCRGRRDSSWTEWSDVITLTVLPPPKPTVTLQPSWTQIYSGETVTVRCEIQGGEGAQWTYEWRRGQSSIRETSSEYTISRATWSDAGEYRCWGRRGSTWTESSDVITLTVLSPPKPTVTLQPSWTQIYSGETVTVRCEIHGGEGAQWTYEWSPAKLNTPPTSNEYRTITAAESDGGGYSCRGTRSSSWTEWSDIITLNVKPPPKPTVFLQPSWTQIYRGETVTVRCEIHGGEGAQWTYEWRRGQSSIRETSSEYTISRATWSDRGGYSCRGRRGSFWTVWSDIITMTILSPPKPTVTLQPSRTQINIGETVTVRCVIQGGERAPWTYEWRRGQKNIHETSSEYRISRLTESDGGGYSCRATRSSSWTEWSDITTLRVTVPVKPTVTLQPPWPQIYSGETVTVRCEIQGGEGAQWTYEWRPAKLNTPPTSVNTESQLLSLTVEDTAAGVKEAFPGRSGVTH</sequence>
<feature type="signal peptide" evidence="3">
    <location>
        <begin position="1"/>
        <end position="20"/>
    </location>
</feature>
<protein>
    <recommendedName>
        <fullName evidence="4">Ig-like domain-containing protein</fullName>
    </recommendedName>
</protein>
<dbReference type="SMART" id="SM00409">
    <property type="entry name" value="IG"/>
    <property type="match status" value="5"/>
</dbReference>
<dbReference type="GO" id="GO:0004888">
    <property type="term" value="F:transmembrane signaling receptor activity"/>
    <property type="evidence" value="ECO:0007669"/>
    <property type="project" value="TreeGrafter"/>
</dbReference>
<name>A0A669DSD0_ORENI</name>
<feature type="domain" description="Ig-like" evidence="4">
    <location>
        <begin position="28"/>
        <end position="113"/>
    </location>
</feature>
<evidence type="ECO:0000313" key="6">
    <source>
        <dbReference type="Proteomes" id="UP000005207"/>
    </source>
</evidence>
<dbReference type="InterPro" id="IPR013783">
    <property type="entry name" value="Ig-like_fold"/>
</dbReference>
<feature type="domain" description="Ig-like" evidence="4">
    <location>
        <begin position="211"/>
        <end position="291"/>
    </location>
</feature>
<dbReference type="PANTHER" id="PTHR11481:SF64">
    <property type="entry name" value="FC RECEPTOR-LIKE PROTEIN 4"/>
    <property type="match status" value="1"/>
</dbReference>
<reference evidence="5" key="1">
    <citation type="submission" date="2025-08" db="UniProtKB">
        <authorList>
            <consortium name="Ensembl"/>
        </authorList>
    </citation>
    <scope>IDENTIFICATION</scope>
</reference>